<feature type="transmembrane region" description="Helical" evidence="6">
    <location>
        <begin position="402"/>
        <end position="427"/>
    </location>
</feature>
<gene>
    <name evidence="8" type="ORF">CLCY_10c00760</name>
</gene>
<feature type="transmembrane region" description="Helical" evidence="6">
    <location>
        <begin position="260"/>
        <end position="278"/>
    </location>
</feature>
<dbReference type="GO" id="GO:0005886">
    <property type="term" value="C:plasma membrane"/>
    <property type="evidence" value="ECO:0007669"/>
    <property type="project" value="UniProtKB-SubCell"/>
</dbReference>
<comment type="subcellular location">
    <subcellularLocation>
        <location evidence="1">Cell membrane</location>
        <topology evidence="1">Multi-pass membrane protein</topology>
    </subcellularLocation>
</comment>
<feature type="transmembrane region" description="Helical" evidence="6">
    <location>
        <begin position="328"/>
        <end position="349"/>
    </location>
</feature>
<proteinExistence type="predicted"/>
<dbReference type="Proteomes" id="UP000036756">
    <property type="component" value="Unassembled WGS sequence"/>
</dbReference>
<dbReference type="Pfam" id="PF03553">
    <property type="entry name" value="Na_H_antiporter"/>
    <property type="match status" value="1"/>
</dbReference>
<dbReference type="EMBL" id="LFVU01000007">
    <property type="protein sequence ID" value="KMT22531.1"/>
    <property type="molecule type" value="Genomic_DNA"/>
</dbReference>
<feature type="transmembrane region" description="Helical" evidence="6">
    <location>
        <begin position="67"/>
        <end position="84"/>
    </location>
</feature>
<feature type="transmembrane region" description="Helical" evidence="6">
    <location>
        <begin position="31"/>
        <end position="55"/>
    </location>
</feature>
<feature type="transmembrane region" description="Helical" evidence="6">
    <location>
        <begin position="199"/>
        <end position="220"/>
    </location>
</feature>
<keyword evidence="9" id="KW-1185">Reference proteome</keyword>
<sequence>MAIMDYRLISIFIPLIVIILAAFTKRVIPSLTIGVITGGIFLAKGSIIQGIILSIEHLIKAVANEDSIYIIFFLFIFGAFGEIMKVSGGIKGFTEFSSKYVKTEKGALGTIWLVTPVTFIDCCFHSIAAGTVSKALIDKVNGSKRKLAFVLNVTSCLLIILIPFGTTYVGYIIGVIGSAFKNAGLTLSPYSIYIKSIPYNFYAIIMILISIGVIIFGLGFDRVIKLNNEKSYLEENGHHHNEAHEQSEFVEKVPPRPINLILPLGILISLTFFFLWYTGRSGENGFITAIINANFEKSIFIAGTVTIIITSIIYVFQKIPMGVIESNFLAGGNEMMPPIVVLILSWGLASIVKDLGFISFVTNVLGPKVPVYLIPAAIFLIGCFASYFMGSAWGTWALIMPIAVPLAVSSNSNLALVIGAVLAGGALGDNTSPLGETAILSSTIAEVPLMEHIKSQLPYSIVGMLISTVLFVLFALI</sequence>
<feature type="domain" description="Na+/H+ antiporter NhaC-like C-terminal" evidence="7">
    <location>
        <begin position="166"/>
        <end position="475"/>
    </location>
</feature>
<protein>
    <submittedName>
        <fullName evidence="8">Na+/H+ antiporter</fullName>
    </submittedName>
</protein>
<organism evidence="8 9">
    <name type="scientific">Clostridium cylindrosporum DSM 605</name>
    <dbReference type="NCBI Taxonomy" id="1121307"/>
    <lineage>
        <taxon>Bacteria</taxon>
        <taxon>Bacillati</taxon>
        <taxon>Bacillota</taxon>
        <taxon>Clostridia</taxon>
        <taxon>Eubacteriales</taxon>
        <taxon>Clostridiaceae</taxon>
        <taxon>Clostridium</taxon>
    </lineage>
</organism>
<evidence type="ECO:0000256" key="3">
    <source>
        <dbReference type="ARBA" id="ARBA00022692"/>
    </source>
</evidence>
<evidence type="ECO:0000313" key="9">
    <source>
        <dbReference type="Proteomes" id="UP000036756"/>
    </source>
</evidence>
<dbReference type="PANTHER" id="PTHR43478:SF1">
    <property type="entry name" value="NA+_H+ ANTIPORTER NHAC-LIKE C-TERMINAL DOMAIN-CONTAINING PROTEIN"/>
    <property type="match status" value="1"/>
</dbReference>
<evidence type="ECO:0000256" key="1">
    <source>
        <dbReference type="ARBA" id="ARBA00004651"/>
    </source>
</evidence>
<feature type="transmembrane region" description="Helical" evidence="6">
    <location>
        <begin position="369"/>
        <end position="390"/>
    </location>
</feature>
<keyword evidence="3 6" id="KW-0812">Transmembrane</keyword>
<keyword evidence="2" id="KW-1003">Cell membrane</keyword>
<dbReference type="PANTHER" id="PTHR43478">
    <property type="entry name" value="NA+/H+ ANTIPORTER-RELATED"/>
    <property type="match status" value="1"/>
</dbReference>
<evidence type="ECO:0000256" key="5">
    <source>
        <dbReference type="ARBA" id="ARBA00023136"/>
    </source>
</evidence>
<evidence type="ECO:0000256" key="6">
    <source>
        <dbReference type="SAM" id="Phobius"/>
    </source>
</evidence>
<dbReference type="InterPro" id="IPR018461">
    <property type="entry name" value="Na/H_Antiport_NhaC-like_C"/>
</dbReference>
<keyword evidence="5 6" id="KW-0472">Membrane</keyword>
<evidence type="ECO:0000256" key="2">
    <source>
        <dbReference type="ARBA" id="ARBA00022475"/>
    </source>
</evidence>
<feature type="transmembrane region" description="Helical" evidence="6">
    <location>
        <begin position="6"/>
        <end position="24"/>
    </location>
</feature>
<evidence type="ECO:0000313" key="8">
    <source>
        <dbReference type="EMBL" id="KMT22531.1"/>
    </source>
</evidence>
<accession>A0A0J8G4D6</accession>
<evidence type="ECO:0000256" key="4">
    <source>
        <dbReference type="ARBA" id="ARBA00022989"/>
    </source>
</evidence>
<evidence type="ECO:0000259" key="7">
    <source>
        <dbReference type="Pfam" id="PF03553"/>
    </source>
</evidence>
<reference evidence="8 9" key="1">
    <citation type="submission" date="2015-06" db="EMBL/GenBank/DDBJ databases">
        <title>Draft genome sequence of the purine-degrading Clostridium cylindrosporum HC-1 (DSM 605).</title>
        <authorList>
            <person name="Poehlein A."/>
            <person name="Schiel-Bengelsdorf B."/>
            <person name="Bengelsdorf F."/>
            <person name="Daniel R."/>
            <person name="Duerre P."/>
        </authorList>
    </citation>
    <scope>NUCLEOTIDE SEQUENCE [LARGE SCALE GENOMIC DNA]</scope>
    <source>
        <strain evidence="8 9">DSM 605</strain>
    </source>
</reference>
<dbReference type="PATRIC" id="fig|1121307.3.peg.80"/>
<dbReference type="STRING" id="1121307.CLCY_10c00760"/>
<keyword evidence="4 6" id="KW-1133">Transmembrane helix</keyword>
<name>A0A0J8G4D6_CLOCY</name>
<comment type="caution">
    <text evidence="8">The sequence shown here is derived from an EMBL/GenBank/DDBJ whole genome shotgun (WGS) entry which is preliminary data.</text>
</comment>
<feature type="transmembrane region" description="Helical" evidence="6">
    <location>
        <begin position="457"/>
        <end position="476"/>
    </location>
</feature>
<feature type="transmembrane region" description="Helical" evidence="6">
    <location>
        <begin position="298"/>
        <end position="316"/>
    </location>
</feature>
<feature type="transmembrane region" description="Helical" evidence="6">
    <location>
        <begin position="149"/>
        <end position="179"/>
    </location>
</feature>
<dbReference type="AlphaFoldDB" id="A0A0J8G4D6"/>